<evidence type="ECO:0000313" key="2">
    <source>
        <dbReference type="Proteomes" id="UP000184404"/>
    </source>
</evidence>
<sequence length="104" mass="11998">MSKIPKNLSDKDMLKNFVEEPTLESMFMEAGEKMEKKAAKRAADEHPGKDIRIAYLTQDVIDKIGKLLLELKVDLYKEGIVDYRMNVHREGKNIILSPVEHKNK</sequence>
<gene>
    <name evidence="1" type="ORF">SAMN02745190_01151</name>
</gene>
<dbReference type="OrthoDB" id="1629499at2"/>
<keyword evidence="2" id="KW-1185">Reference proteome</keyword>
<dbReference type="Proteomes" id="UP000184404">
    <property type="component" value="Unassembled WGS sequence"/>
</dbReference>
<protein>
    <submittedName>
        <fullName evidence="1">Uncharacterized protein</fullName>
    </submittedName>
</protein>
<accession>A0A1M4W9I9</accession>
<dbReference type="RefSeq" id="WP_072935232.1">
    <property type="nucleotide sequence ID" value="NZ_FQUG01000004.1"/>
</dbReference>
<evidence type="ECO:0000313" key="1">
    <source>
        <dbReference type="EMBL" id="SHE77835.1"/>
    </source>
</evidence>
<dbReference type="STRING" id="1123243.SAMN02745190_01151"/>
<organism evidence="1 2">
    <name type="scientific">Schwartzia succinivorans DSM 10502</name>
    <dbReference type="NCBI Taxonomy" id="1123243"/>
    <lineage>
        <taxon>Bacteria</taxon>
        <taxon>Bacillati</taxon>
        <taxon>Bacillota</taxon>
        <taxon>Negativicutes</taxon>
        <taxon>Selenomonadales</taxon>
        <taxon>Selenomonadaceae</taxon>
        <taxon>Schwartzia</taxon>
    </lineage>
</organism>
<dbReference type="EMBL" id="FQUG01000004">
    <property type="protein sequence ID" value="SHE77835.1"/>
    <property type="molecule type" value="Genomic_DNA"/>
</dbReference>
<proteinExistence type="predicted"/>
<reference evidence="1 2" key="1">
    <citation type="submission" date="2016-11" db="EMBL/GenBank/DDBJ databases">
        <authorList>
            <person name="Jaros S."/>
            <person name="Januszkiewicz K."/>
            <person name="Wedrychowicz H."/>
        </authorList>
    </citation>
    <scope>NUCLEOTIDE SEQUENCE [LARGE SCALE GENOMIC DNA]</scope>
    <source>
        <strain evidence="1 2">DSM 10502</strain>
    </source>
</reference>
<name>A0A1M4W9I9_9FIRM</name>
<dbReference type="AlphaFoldDB" id="A0A1M4W9I9"/>